<dbReference type="OrthoDB" id="793497at2"/>
<dbReference type="Proteomes" id="UP000308181">
    <property type="component" value="Unassembled WGS sequence"/>
</dbReference>
<feature type="compositionally biased region" description="Basic and acidic residues" evidence="1">
    <location>
        <begin position="34"/>
        <end position="51"/>
    </location>
</feature>
<organism evidence="2 3">
    <name type="scientific">Pedobacter cryophilus</name>
    <dbReference type="NCBI Taxonomy" id="2571271"/>
    <lineage>
        <taxon>Bacteria</taxon>
        <taxon>Pseudomonadati</taxon>
        <taxon>Bacteroidota</taxon>
        <taxon>Sphingobacteriia</taxon>
        <taxon>Sphingobacteriales</taxon>
        <taxon>Sphingobacteriaceae</taxon>
        <taxon>Pedobacter</taxon>
    </lineage>
</organism>
<sequence>MKTAEKTNGAVQGTSNKLAEIKPAIKNPNLSHNGETKKDEQKEKPKQEEQKQLVPNLESTLKVVADLHQRSIHRERLLKRITELDQFEITLKSESEELESNHFQGCQLMIADDKGRNFATKTSGLITLVTSFIRQACMEKLAEIEANIVFPKH</sequence>
<dbReference type="EMBL" id="SWBP01000002">
    <property type="protein sequence ID" value="TKB99177.1"/>
    <property type="molecule type" value="Genomic_DNA"/>
</dbReference>
<feature type="region of interest" description="Disordered" evidence="1">
    <location>
        <begin position="1"/>
        <end position="55"/>
    </location>
</feature>
<protein>
    <submittedName>
        <fullName evidence="2">Uncharacterized protein</fullName>
    </submittedName>
</protein>
<reference evidence="2 3" key="1">
    <citation type="submission" date="2019-04" db="EMBL/GenBank/DDBJ databases">
        <title>Pedobacter sp. AR-3-17 sp. nov., isolated from Arctic soil.</title>
        <authorList>
            <person name="Dahal R.H."/>
            <person name="Kim D.-U."/>
        </authorList>
    </citation>
    <scope>NUCLEOTIDE SEQUENCE [LARGE SCALE GENOMIC DNA]</scope>
    <source>
        <strain evidence="2 3">AR-3-17</strain>
    </source>
</reference>
<name>A0A4U1C2C3_9SPHI</name>
<accession>A0A4U1C2C3</accession>
<keyword evidence="3" id="KW-1185">Reference proteome</keyword>
<gene>
    <name evidence="2" type="ORF">FA046_08710</name>
</gene>
<proteinExistence type="predicted"/>
<dbReference type="AlphaFoldDB" id="A0A4U1C2C3"/>
<evidence type="ECO:0000256" key="1">
    <source>
        <dbReference type="SAM" id="MobiDB-lite"/>
    </source>
</evidence>
<comment type="caution">
    <text evidence="2">The sequence shown here is derived from an EMBL/GenBank/DDBJ whole genome shotgun (WGS) entry which is preliminary data.</text>
</comment>
<dbReference type="RefSeq" id="WP_136825989.1">
    <property type="nucleotide sequence ID" value="NZ_SWBP01000002.1"/>
</dbReference>
<evidence type="ECO:0000313" key="3">
    <source>
        <dbReference type="Proteomes" id="UP000308181"/>
    </source>
</evidence>
<evidence type="ECO:0000313" key="2">
    <source>
        <dbReference type="EMBL" id="TKB99177.1"/>
    </source>
</evidence>